<dbReference type="AlphaFoldDB" id="A0AAU9UXE8"/>
<evidence type="ECO:0000313" key="2">
    <source>
        <dbReference type="EMBL" id="CAH2103888.1"/>
    </source>
</evidence>
<name>A0AAU9UXE8_EUPED</name>
<accession>A0AAU9UXE8</accession>
<evidence type="ECO:0000313" key="3">
    <source>
        <dbReference type="Proteomes" id="UP001153954"/>
    </source>
</evidence>
<sequence length="249" mass="27340">MKKVGSGKNAPTGLVGKSTPRLGSFQPASGKLPAVSSNSAKSYASSSYNPPTRNNKSSTFGIIWIPGRKRNKHKDLVYNPYKNKGLGERSPSMYNNFMSGDSSSQSFSKKKEEESDILVPQHSNHIPVAITGAGVIPAPKPPEIMSTNPEEKQEFIKRDEDDSKEAAGDANDNADEKKSDKDYLENNENDKNSSHNMTEKEKLADNVDSVFLRSPPPHKTRSTASTVEDEDCGIKCLYYTLQCCDCVLM</sequence>
<organism evidence="2 3">
    <name type="scientific">Euphydryas editha</name>
    <name type="common">Edith's checkerspot</name>
    <dbReference type="NCBI Taxonomy" id="104508"/>
    <lineage>
        <taxon>Eukaryota</taxon>
        <taxon>Metazoa</taxon>
        <taxon>Ecdysozoa</taxon>
        <taxon>Arthropoda</taxon>
        <taxon>Hexapoda</taxon>
        <taxon>Insecta</taxon>
        <taxon>Pterygota</taxon>
        <taxon>Neoptera</taxon>
        <taxon>Endopterygota</taxon>
        <taxon>Lepidoptera</taxon>
        <taxon>Glossata</taxon>
        <taxon>Ditrysia</taxon>
        <taxon>Papilionoidea</taxon>
        <taxon>Nymphalidae</taxon>
        <taxon>Nymphalinae</taxon>
        <taxon>Euphydryas</taxon>
    </lineage>
</organism>
<feature type="region of interest" description="Disordered" evidence="1">
    <location>
        <begin position="82"/>
        <end position="226"/>
    </location>
</feature>
<evidence type="ECO:0000256" key="1">
    <source>
        <dbReference type="SAM" id="MobiDB-lite"/>
    </source>
</evidence>
<protein>
    <submittedName>
        <fullName evidence="2">Uncharacterized protein</fullName>
    </submittedName>
</protein>
<proteinExistence type="predicted"/>
<feature type="compositionally biased region" description="Low complexity" evidence="1">
    <location>
        <begin position="36"/>
        <end position="49"/>
    </location>
</feature>
<reference evidence="2" key="1">
    <citation type="submission" date="2022-03" db="EMBL/GenBank/DDBJ databases">
        <authorList>
            <person name="Tunstrom K."/>
        </authorList>
    </citation>
    <scope>NUCLEOTIDE SEQUENCE</scope>
</reference>
<gene>
    <name evidence="2" type="ORF">EEDITHA_LOCUS18345</name>
</gene>
<feature type="region of interest" description="Disordered" evidence="1">
    <location>
        <begin position="1"/>
        <end position="59"/>
    </location>
</feature>
<dbReference type="EMBL" id="CAKOGL010000026">
    <property type="protein sequence ID" value="CAH2103888.1"/>
    <property type="molecule type" value="Genomic_DNA"/>
</dbReference>
<dbReference type="Proteomes" id="UP001153954">
    <property type="component" value="Unassembled WGS sequence"/>
</dbReference>
<feature type="compositionally biased region" description="Basic and acidic residues" evidence="1">
    <location>
        <begin position="174"/>
        <end position="205"/>
    </location>
</feature>
<feature type="compositionally biased region" description="Polar residues" evidence="1">
    <location>
        <begin position="50"/>
        <end position="59"/>
    </location>
</feature>
<feature type="compositionally biased region" description="Basic and acidic residues" evidence="1">
    <location>
        <begin position="149"/>
        <end position="167"/>
    </location>
</feature>
<keyword evidence="3" id="KW-1185">Reference proteome</keyword>
<comment type="caution">
    <text evidence="2">The sequence shown here is derived from an EMBL/GenBank/DDBJ whole genome shotgun (WGS) entry which is preliminary data.</text>
</comment>
<feature type="compositionally biased region" description="Polar residues" evidence="1">
    <location>
        <begin position="92"/>
        <end position="101"/>
    </location>
</feature>